<reference evidence="2 3" key="2">
    <citation type="submission" date="2018-11" db="EMBL/GenBank/DDBJ databases">
        <authorList>
            <consortium name="Pathogen Informatics"/>
        </authorList>
    </citation>
    <scope>NUCLEOTIDE SEQUENCE [LARGE SCALE GENOMIC DNA]</scope>
</reference>
<dbReference type="InterPro" id="IPR045667">
    <property type="entry name" value="ORC3_N"/>
</dbReference>
<dbReference type="EMBL" id="UYWY01026026">
    <property type="protein sequence ID" value="VDM50164.1"/>
    <property type="molecule type" value="Genomic_DNA"/>
</dbReference>
<accession>A0A183VDM3</accession>
<dbReference type="GO" id="GO:0005664">
    <property type="term" value="C:nuclear origin of replication recognition complex"/>
    <property type="evidence" value="ECO:0007669"/>
    <property type="project" value="InterPro"/>
</dbReference>
<dbReference type="AlphaFoldDB" id="A0A183VDM3"/>
<evidence type="ECO:0000313" key="2">
    <source>
        <dbReference type="EMBL" id="VDM50164.1"/>
    </source>
</evidence>
<reference evidence="4" key="1">
    <citation type="submission" date="2016-06" db="UniProtKB">
        <authorList>
            <consortium name="WormBaseParasite"/>
        </authorList>
    </citation>
    <scope>IDENTIFICATION</scope>
</reference>
<dbReference type="Proteomes" id="UP000050794">
    <property type="component" value="Unassembled WGS sequence"/>
</dbReference>
<organism evidence="3 4">
    <name type="scientific">Toxocara canis</name>
    <name type="common">Canine roundworm</name>
    <dbReference type="NCBI Taxonomy" id="6265"/>
    <lineage>
        <taxon>Eukaryota</taxon>
        <taxon>Metazoa</taxon>
        <taxon>Ecdysozoa</taxon>
        <taxon>Nematoda</taxon>
        <taxon>Chromadorea</taxon>
        <taxon>Rhabditida</taxon>
        <taxon>Spirurina</taxon>
        <taxon>Ascaridomorpha</taxon>
        <taxon>Ascaridoidea</taxon>
        <taxon>Toxocaridae</taxon>
        <taxon>Toxocara</taxon>
    </lineage>
</organism>
<protein>
    <submittedName>
        <fullName evidence="4">ORC3_N domain-containing protein</fullName>
    </submittedName>
</protein>
<dbReference type="GO" id="GO:0005656">
    <property type="term" value="C:nuclear pre-replicative complex"/>
    <property type="evidence" value="ECO:0007669"/>
    <property type="project" value="TreeGrafter"/>
</dbReference>
<name>A0A183VDM3_TOXCA</name>
<proteinExistence type="predicted"/>
<dbReference type="GO" id="GO:0003688">
    <property type="term" value="F:DNA replication origin binding"/>
    <property type="evidence" value="ECO:0007669"/>
    <property type="project" value="TreeGrafter"/>
</dbReference>
<sequence>MKWYLELATGVVRCANVDGFSLNQSLTKLLGIEPLCISIPPPPLYKIVDTINKNQEPKCVLLKQVECLPAPFLDSLISVLSDSVVDSNLVLLMTISADMSIIYSRCSRESYTRLSIRRFEFPAPTMAMNAFLDAVTFNPHFGLRVDGKLFDELRRNFLERCFSIEQLKKMVRLAVLNFFIANEDLEFDVEEGTLHIERYVLFLHLLYDLCEGLPLQPRFIYDLHSELQSKASFFTDRDGSFWQWKSVWLTWEVEEIIEAINKLLPHVKELDTSLHAELQKLLMDMNDLGRRKSAMSEETASVDSEHSSMVCAPTTKLRSHSAMQQQMRERMALAKKLDPLSSCRQRFVKLLTKIFEIVLKPFDAVGVLSKGLLRGGESLSALTTPRIAERLEESVAGNNLHLKKVISAFPSFCMRSDLMPVYACVCRLLLRTRHTKARMGKLT</sequence>
<dbReference type="GO" id="GO:0031261">
    <property type="term" value="C:DNA replication preinitiation complex"/>
    <property type="evidence" value="ECO:0007669"/>
    <property type="project" value="TreeGrafter"/>
</dbReference>
<gene>
    <name evidence="2" type="ORF">TCNE_LOCUS18843</name>
</gene>
<dbReference type="GO" id="GO:0006270">
    <property type="term" value="P:DNA replication initiation"/>
    <property type="evidence" value="ECO:0007669"/>
    <property type="project" value="TreeGrafter"/>
</dbReference>
<evidence type="ECO:0000313" key="4">
    <source>
        <dbReference type="WBParaSite" id="TCNE_0001884701-mRNA-1"/>
    </source>
</evidence>
<dbReference type="PANTHER" id="PTHR12748:SF0">
    <property type="entry name" value="ORIGIN RECOGNITION COMPLEX SUBUNIT 3"/>
    <property type="match status" value="1"/>
</dbReference>
<keyword evidence="3" id="KW-1185">Reference proteome</keyword>
<dbReference type="PANTHER" id="PTHR12748">
    <property type="entry name" value="ORIGIN RECOGNITION COMPLEX SUBUNIT 3"/>
    <property type="match status" value="1"/>
</dbReference>
<dbReference type="Pfam" id="PF07034">
    <property type="entry name" value="ORC3_N"/>
    <property type="match status" value="1"/>
</dbReference>
<evidence type="ECO:0000259" key="1">
    <source>
        <dbReference type="Pfam" id="PF07034"/>
    </source>
</evidence>
<evidence type="ECO:0000313" key="3">
    <source>
        <dbReference type="Proteomes" id="UP000050794"/>
    </source>
</evidence>
<dbReference type="WBParaSite" id="TCNE_0001884701-mRNA-1">
    <property type="protein sequence ID" value="TCNE_0001884701-mRNA-1"/>
    <property type="gene ID" value="TCNE_0001884701"/>
</dbReference>
<feature type="domain" description="Origin recognition complex subunit 3 N-terminal" evidence="1">
    <location>
        <begin position="54"/>
        <end position="182"/>
    </location>
</feature>
<dbReference type="InterPro" id="IPR020795">
    <property type="entry name" value="ORC3"/>
</dbReference>